<dbReference type="EMBL" id="CP028811">
    <property type="protein sequence ID" value="AWA30685.1"/>
    <property type="molecule type" value="Genomic_DNA"/>
</dbReference>
<gene>
    <name evidence="2" type="ORF">HYN48_11640</name>
</gene>
<dbReference type="KEGG" id="fmg:HYN48_11640"/>
<dbReference type="PROSITE" id="PS51257">
    <property type="entry name" value="PROKAR_LIPOPROTEIN"/>
    <property type="match status" value="1"/>
</dbReference>
<proteinExistence type="predicted"/>
<protein>
    <recommendedName>
        <fullName evidence="4">Adhesin domain-containing protein</fullName>
    </recommendedName>
</protein>
<feature type="chain" id="PRO_5015409708" description="Adhesin domain-containing protein" evidence="1">
    <location>
        <begin position="24"/>
        <end position="348"/>
    </location>
</feature>
<reference evidence="2 3" key="1">
    <citation type="submission" date="2018-04" db="EMBL/GenBank/DDBJ databases">
        <title>Genome sequencing of Flavobacterium sp. HYN0048.</title>
        <authorList>
            <person name="Yi H."/>
            <person name="Baek C."/>
        </authorList>
    </citation>
    <scope>NUCLEOTIDE SEQUENCE [LARGE SCALE GENOMIC DNA]</scope>
    <source>
        <strain evidence="2 3">HYN0048</strain>
    </source>
</reference>
<sequence>MRTKSFRSIAVTVFMLSGCFASAGDALIKKDKKISKAYNVNADAIADIQNKYGNVYVATWDENKIQIDVVITVEGRDEKKVDKRLNAIDVSFEALKAKISAKTIFGSDGVNNTNMEVNYTVRIPKNGRIDLDNRYGNIIVDRIAGASDIDCHYGNLTVGELQDDNNNIRLKYCDKVTIGYAKTMMLDSQYSNTILKKVGNIIFNGDYSNLNCQDAGNVIYKSDYGELLLGEVDDITIKGDYIGIKIGKLNKNLVSNTDYSNMSIGVAAKANNIAINGSYSNFEIKYDTDYNFDFDIVLKYTELKSSGLTFQSRKESVSSAAYKGFYKTAGKNKLSISLEYGDLKLTRI</sequence>
<feature type="signal peptide" evidence="1">
    <location>
        <begin position="1"/>
        <end position="23"/>
    </location>
</feature>
<keyword evidence="1" id="KW-0732">Signal</keyword>
<organism evidence="2 3">
    <name type="scientific">Flavobacterium magnum</name>
    <dbReference type="NCBI Taxonomy" id="2162713"/>
    <lineage>
        <taxon>Bacteria</taxon>
        <taxon>Pseudomonadati</taxon>
        <taxon>Bacteroidota</taxon>
        <taxon>Flavobacteriia</taxon>
        <taxon>Flavobacteriales</taxon>
        <taxon>Flavobacteriaceae</taxon>
        <taxon>Flavobacterium</taxon>
    </lineage>
</organism>
<evidence type="ECO:0000256" key="1">
    <source>
        <dbReference type="SAM" id="SignalP"/>
    </source>
</evidence>
<dbReference type="RefSeq" id="WP_108371905.1">
    <property type="nucleotide sequence ID" value="NZ_CP028811.1"/>
</dbReference>
<evidence type="ECO:0008006" key="4">
    <source>
        <dbReference type="Google" id="ProtNLM"/>
    </source>
</evidence>
<dbReference type="Proteomes" id="UP000244193">
    <property type="component" value="Chromosome"/>
</dbReference>
<dbReference type="AlphaFoldDB" id="A0A2S0RGE0"/>
<name>A0A2S0RGE0_9FLAO</name>
<dbReference type="OrthoDB" id="1117657at2"/>
<evidence type="ECO:0000313" key="3">
    <source>
        <dbReference type="Proteomes" id="UP000244193"/>
    </source>
</evidence>
<accession>A0A2S0RGE0</accession>
<evidence type="ECO:0000313" key="2">
    <source>
        <dbReference type="EMBL" id="AWA30685.1"/>
    </source>
</evidence>
<keyword evidence="3" id="KW-1185">Reference proteome</keyword>